<dbReference type="GO" id="GO:0005829">
    <property type="term" value="C:cytosol"/>
    <property type="evidence" value="ECO:0007669"/>
    <property type="project" value="TreeGrafter"/>
</dbReference>
<feature type="region of interest" description="Disordered" evidence="1">
    <location>
        <begin position="545"/>
        <end position="580"/>
    </location>
</feature>
<dbReference type="EMBL" id="JANCYW010000004">
    <property type="protein sequence ID" value="KAK4535161.1"/>
    <property type="molecule type" value="Genomic_DNA"/>
</dbReference>
<feature type="compositionally biased region" description="Low complexity" evidence="1">
    <location>
        <begin position="545"/>
        <end position="554"/>
    </location>
</feature>
<reference evidence="2 3" key="1">
    <citation type="submission" date="2022-07" db="EMBL/GenBank/DDBJ databases">
        <title>Genome-wide signatures of adaptation to extreme environments.</title>
        <authorList>
            <person name="Cho C.H."/>
            <person name="Yoon H.S."/>
        </authorList>
    </citation>
    <scope>NUCLEOTIDE SEQUENCE [LARGE SCALE GENOMIC DNA]</scope>
    <source>
        <strain evidence="2 3">DBV 063 E5</strain>
    </source>
</reference>
<dbReference type="AlphaFoldDB" id="A0AAV9ISK9"/>
<dbReference type="PANTHER" id="PTHR10972">
    <property type="entry name" value="OXYSTEROL-BINDING PROTEIN-RELATED"/>
    <property type="match status" value="1"/>
</dbReference>
<evidence type="ECO:0000313" key="3">
    <source>
        <dbReference type="Proteomes" id="UP001301350"/>
    </source>
</evidence>
<dbReference type="SUPFAM" id="SSF144000">
    <property type="entry name" value="Oxysterol-binding protein-like"/>
    <property type="match status" value="2"/>
</dbReference>
<dbReference type="PANTHER" id="PTHR10972:SF148">
    <property type="entry name" value="OXYSTEROL-BINDING PROTEIN 9"/>
    <property type="match status" value="1"/>
</dbReference>
<dbReference type="Proteomes" id="UP001301350">
    <property type="component" value="Unassembled WGS sequence"/>
</dbReference>
<dbReference type="Gene3D" id="2.40.160.120">
    <property type="match status" value="1"/>
</dbReference>
<protein>
    <recommendedName>
        <fullName evidence="4">Oxysterol-binding protein</fullName>
    </recommendedName>
</protein>
<feature type="compositionally biased region" description="Low complexity" evidence="1">
    <location>
        <begin position="480"/>
        <end position="491"/>
    </location>
</feature>
<gene>
    <name evidence="2" type="ORF">CDCA_CDCA04G1186</name>
</gene>
<dbReference type="InterPro" id="IPR037239">
    <property type="entry name" value="OSBP_sf"/>
</dbReference>
<feature type="compositionally biased region" description="Low complexity" evidence="1">
    <location>
        <begin position="463"/>
        <end position="473"/>
    </location>
</feature>
<evidence type="ECO:0008006" key="4">
    <source>
        <dbReference type="Google" id="ProtNLM"/>
    </source>
</evidence>
<keyword evidence="3" id="KW-1185">Reference proteome</keyword>
<feature type="region of interest" description="Disordered" evidence="1">
    <location>
        <begin position="665"/>
        <end position="690"/>
    </location>
</feature>
<evidence type="ECO:0000256" key="1">
    <source>
        <dbReference type="SAM" id="MobiDB-lite"/>
    </source>
</evidence>
<sequence>MSSSSRFAEVDSRRGPAPGLAALTTAGNPSSTPSSGETARLGRQTGAPAPSSVDGSGTTDADSLPPPKPTGPVRRGRRTTTDDRRGAEVNGVNGRSVASVTPRSSRRDFYRVPQAAPLGGVGFTDRAELERQRHVVGHMLRQVGNNFMEGKDLVNLSLPIRLFEPRSFMQRLTEDWSYCTLFLRAAALATDPLERFKHTIAFAVAGLHKSAVMFKPFNPLLGETYQAVMPSDGTRIYLEQSCHHPPVTHWRVSCGAGLYEFTGFGAYSAKVHLFENSVRAQRLGVNVVTFQDGSRVVFWLPHMKIHGIAFGERRLEYLGRAVFIYEWGPLSGVTANTESADAHSLPRMASVERCGSGEMLVDADKTLIAVMHLNNERGGILGSLRDAAKGLGRIFGGSGRASYRASVLRRRSVSGMSDAHEGGGSEPTDLLRGVILRMNAAGALDMDASATTTDASNDDSDDASASAPANASAGVPHIDSSGSGLSTSLPTAATNGRRTSSSSSLLPDGAHRVARRQVQRVVSEFSFRRGIAAWESSAVAAASDRPASAAAPSRHTSNAAHRFSGAPERSRSGRPPAKHRPPVAVLSTFWGTYLGFLEFDGVRYWDIREMPGEQPVPVPETDVLPSDSRFRQDVLALRQALQYRGAEQEARMNYAQAVKERVENAQRADRALRQKGYREHRWPEPPPFVPDRILREDSSYWP</sequence>
<feature type="compositionally biased region" description="Basic and acidic residues" evidence="1">
    <location>
        <begin position="665"/>
        <end position="683"/>
    </location>
</feature>
<evidence type="ECO:0000313" key="2">
    <source>
        <dbReference type="EMBL" id="KAK4535161.1"/>
    </source>
</evidence>
<dbReference type="InterPro" id="IPR000648">
    <property type="entry name" value="Oxysterol-bd"/>
</dbReference>
<feature type="region of interest" description="Disordered" evidence="1">
    <location>
        <begin position="450"/>
        <end position="513"/>
    </location>
</feature>
<feature type="compositionally biased region" description="Polar residues" evidence="1">
    <location>
        <begin position="25"/>
        <end position="37"/>
    </location>
</feature>
<accession>A0AAV9ISK9</accession>
<organism evidence="2 3">
    <name type="scientific">Cyanidium caldarium</name>
    <name type="common">Red alga</name>
    <dbReference type="NCBI Taxonomy" id="2771"/>
    <lineage>
        <taxon>Eukaryota</taxon>
        <taxon>Rhodophyta</taxon>
        <taxon>Bangiophyceae</taxon>
        <taxon>Cyanidiales</taxon>
        <taxon>Cyanidiaceae</taxon>
        <taxon>Cyanidium</taxon>
    </lineage>
</organism>
<feature type="region of interest" description="Disordered" evidence="1">
    <location>
        <begin position="1"/>
        <end position="105"/>
    </location>
</feature>
<comment type="caution">
    <text evidence="2">The sequence shown here is derived from an EMBL/GenBank/DDBJ whole genome shotgun (WGS) entry which is preliminary data.</text>
</comment>
<dbReference type="Pfam" id="PF01237">
    <property type="entry name" value="Oxysterol_BP"/>
    <property type="match status" value="1"/>
</dbReference>
<name>A0AAV9ISK9_CYACA</name>
<feature type="compositionally biased region" description="Polar residues" evidence="1">
    <location>
        <begin position="492"/>
        <end position="505"/>
    </location>
</feature>
<proteinExistence type="predicted"/>
<dbReference type="GO" id="GO:0016020">
    <property type="term" value="C:membrane"/>
    <property type="evidence" value="ECO:0007669"/>
    <property type="project" value="TreeGrafter"/>
</dbReference>
<dbReference type="GO" id="GO:0032934">
    <property type="term" value="F:sterol binding"/>
    <property type="evidence" value="ECO:0007669"/>
    <property type="project" value="TreeGrafter"/>
</dbReference>